<name>A0A9W6YLD9_9STRA</name>
<organism evidence="1 2">
    <name type="scientific">Phytophthora fragariaefolia</name>
    <dbReference type="NCBI Taxonomy" id="1490495"/>
    <lineage>
        <taxon>Eukaryota</taxon>
        <taxon>Sar</taxon>
        <taxon>Stramenopiles</taxon>
        <taxon>Oomycota</taxon>
        <taxon>Peronosporomycetes</taxon>
        <taxon>Peronosporales</taxon>
        <taxon>Peronosporaceae</taxon>
        <taxon>Phytophthora</taxon>
    </lineage>
</organism>
<dbReference type="AlphaFoldDB" id="A0A9W6YLD9"/>
<protein>
    <submittedName>
        <fullName evidence="1">Unnamed protein product</fullName>
    </submittedName>
</protein>
<accession>A0A9W6YLD9</accession>
<keyword evidence="2" id="KW-1185">Reference proteome</keyword>
<reference evidence="1" key="1">
    <citation type="submission" date="2023-04" db="EMBL/GenBank/DDBJ databases">
        <title>Phytophthora fragariaefolia NBRC 109709.</title>
        <authorList>
            <person name="Ichikawa N."/>
            <person name="Sato H."/>
            <person name="Tonouchi N."/>
        </authorList>
    </citation>
    <scope>NUCLEOTIDE SEQUENCE</scope>
    <source>
        <strain evidence="1">NBRC 109709</strain>
    </source>
</reference>
<proteinExistence type="predicted"/>
<dbReference type="Proteomes" id="UP001165121">
    <property type="component" value="Unassembled WGS sequence"/>
</dbReference>
<comment type="caution">
    <text evidence="1">The sequence shown here is derived from an EMBL/GenBank/DDBJ whole genome shotgun (WGS) entry which is preliminary data.</text>
</comment>
<dbReference type="EMBL" id="BSXT01010497">
    <property type="protein sequence ID" value="GMF80258.1"/>
    <property type="molecule type" value="Genomic_DNA"/>
</dbReference>
<sequence>MTINGVPYPTIILTDRDLACMNALKVSFASIPTMIWCWLMNRNVLAETRSVLGQIRLENPVSWESKYGNTVATDTFITAYYAAADSNTQIEFYTNQKVLFELDLDLANYLDQHWWKYKERVVKCWTKHYKHVGFQDTSPLERTHAKCKFWVTYTLPSINFYFGGQHLFELLAFKPIAIIQ</sequence>
<gene>
    <name evidence="1" type="ORF">Pfra01_002862200</name>
</gene>
<dbReference type="OrthoDB" id="122390at2759"/>
<evidence type="ECO:0000313" key="1">
    <source>
        <dbReference type="EMBL" id="GMF80258.1"/>
    </source>
</evidence>
<evidence type="ECO:0000313" key="2">
    <source>
        <dbReference type="Proteomes" id="UP001165121"/>
    </source>
</evidence>